<feature type="non-terminal residue" evidence="2">
    <location>
        <position position="1"/>
    </location>
</feature>
<feature type="region of interest" description="Disordered" evidence="1">
    <location>
        <begin position="1"/>
        <end position="44"/>
    </location>
</feature>
<evidence type="ECO:0000256" key="1">
    <source>
        <dbReference type="SAM" id="MobiDB-lite"/>
    </source>
</evidence>
<dbReference type="AlphaFoldDB" id="A0A021VUB2"/>
<evidence type="ECO:0000313" key="3">
    <source>
        <dbReference type="Proteomes" id="UP000019753"/>
    </source>
</evidence>
<organism evidence="2 3">
    <name type="scientific">Actinotalea ferrariae CF5-4</name>
    <dbReference type="NCBI Taxonomy" id="948458"/>
    <lineage>
        <taxon>Bacteria</taxon>
        <taxon>Bacillati</taxon>
        <taxon>Actinomycetota</taxon>
        <taxon>Actinomycetes</taxon>
        <taxon>Micrococcales</taxon>
        <taxon>Cellulomonadaceae</taxon>
        <taxon>Actinotalea</taxon>
    </lineage>
</organism>
<dbReference type="EMBL" id="AXCW01000079">
    <property type="protein sequence ID" value="EYR63635.1"/>
    <property type="molecule type" value="Genomic_DNA"/>
</dbReference>
<proteinExistence type="predicted"/>
<feature type="compositionally biased region" description="Pro residues" evidence="1">
    <location>
        <begin position="1"/>
        <end position="13"/>
    </location>
</feature>
<accession>A0A021VUB2</accession>
<comment type="caution">
    <text evidence="2">The sequence shown here is derived from an EMBL/GenBank/DDBJ whole genome shotgun (WGS) entry which is preliminary data.</text>
</comment>
<dbReference type="Proteomes" id="UP000019753">
    <property type="component" value="Unassembled WGS sequence"/>
</dbReference>
<reference evidence="2 3" key="1">
    <citation type="submission" date="2014-01" db="EMBL/GenBank/DDBJ databases">
        <title>Actinotalea ferrariae CF5-4.</title>
        <authorList>
            <person name="Chen F."/>
            <person name="Li Y."/>
            <person name="Wang G."/>
        </authorList>
    </citation>
    <scope>NUCLEOTIDE SEQUENCE [LARGE SCALE GENOMIC DNA]</scope>
    <source>
        <strain evidence="2 3">CF5-4</strain>
    </source>
</reference>
<evidence type="ECO:0000313" key="2">
    <source>
        <dbReference type="EMBL" id="EYR63635.1"/>
    </source>
</evidence>
<protein>
    <submittedName>
        <fullName evidence="2">Uncharacterized protein</fullName>
    </submittedName>
</protein>
<keyword evidence="3" id="KW-1185">Reference proteome</keyword>
<name>A0A021VUB2_9CELL</name>
<sequence>TPTPTPTPSPTPTEAPSASADPRPDPRPDAAELVLSPSGLGPLTVGLPAEGNPGAAMISWDPDHCAGMAEPGVDPGRWVAEGYGPATRVDGSPAEQLFAVGTDEAGVVVWIDVYGTEPRTPEGVGVGSTLAEVLAAYPDAGGPFAGPLSEVRWVTTADGVLVLETALDDPSEPDGVVVLARVLAPGSDPAFATWRTDWTAGGCL</sequence>
<gene>
    <name evidence="2" type="ORF">N866_19190</name>
</gene>